<keyword evidence="3" id="KW-1185">Reference proteome</keyword>
<gene>
    <name evidence="2" type="ORF">K435DRAFT_839610</name>
</gene>
<reference evidence="2 3" key="1">
    <citation type="journal article" date="2019" name="Nat. Ecol. Evol.">
        <title>Megaphylogeny resolves global patterns of mushroom evolution.</title>
        <authorList>
            <person name="Varga T."/>
            <person name="Krizsan K."/>
            <person name="Foldi C."/>
            <person name="Dima B."/>
            <person name="Sanchez-Garcia M."/>
            <person name="Sanchez-Ramirez S."/>
            <person name="Szollosi G.J."/>
            <person name="Szarkandi J.G."/>
            <person name="Papp V."/>
            <person name="Albert L."/>
            <person name="Andreopoulos W."/>
            <person name="Angelini C."/>
            <person name="Antonin V."/>
            <person name="Barry K.W."/>
            <person name="Bougher N.L."/>
            <person name="Buchanan P."/>
            <person name="Buyck B."/>
            <person name="Bense V."/>
            <person name="Catcheside P."/>
            <person name="Chovatia M."/>
            <person name="Cooper J."/>
            <person name="Damon W."/>
            <person name="Desjardin D."/>
            <person name="Finy P."/>
            <person name="Geml J."/>
            <person name="Haridas S."/>
            <person name="Hughes K."/>
            <person name="Justo A."/>
            <person name="Karasinski D."/>
            <person name="Kautmanova I."/>
            <person name="Kiss B."/>
            <person name="Kocsube S."/>
            <person name="Kotiranta H."/>
            <person name="LaButti K.M."/>
            <person name="Lechner B.E."/>
            <person name="Liimatainen K."/>
            <person name="Lipzen A."/>
            <person name="Lukacs Z."/>
            <person name="Mihaltcheva S."/>
            <person name="Morgado L.N."/>
            <person name="Niskanen T."/>
            <person name="Noordeloos M.E."/>
            <person name="Ohm R.A."/>
            <person name="Ortiz-Santana B."/>
            <person name="Ovrebo C."/>
            <person name="Racz N."/>
            <person name="Riley R."/>
            <person name="Savchenko A."/>
            <person name="Shiryaev A."/>
            <person name="Soop K."/>
            <person name="Spirin V."/>
            <person name="Szebenyi C."/>
            <person name="Tomsovsky M."/>
            <person name="Tulloss R.E."/>
            <person name="Uehling J."/>
            <person name="Grigoriev I.V."/>
            <person name="Vagvolgyi C."/>
            <person name="Papp T."/>
            <person name="Martin F.M."/>
            <person name="Miettinen O."/>
            <person name="Hibbett D.S."/>
            <person name="Nagy L.G."/>
        </authorList>
    </citation>
    <scope>NUCLEOTIDE SEQUENCE [LARGE SCALE GENOMIC DNA]</scope>
    <source>
        <strain evidence="2 3">CBS 962.96</strain>
    </source>
</reference>
<keyword evidence="1" id="KW-0732">Signal</keyword>
<feature type="chain" id="PRO_5020887189" evidence="1">
    <location>
        <begin position="28"/>
        <end position="118"/>
    </location>
</feature>
<dbReference type="EMBL" id="ML179207">
    <property type="protein sequence ID" value="THU95127.1"/>
    <property type="molecule type" value="Genomic_DNA"/>
</dbReference>
<evidence type="ECO:0000313" key="2">
    <source>
        <dbReference type="EMBL" id="THU95127.1"/>
    </source>
</evidence>
<name>A0A4S8LZG4_DENBC</name>
<accession>A0A4S8LZG4</accession>
<evidence type="ECO:0000256" key="1">
    <source>
        <dbReference type="SAM" id="SignalP"/>
    </source>
</evidence>
<protein>
    <submittedName>
        <fullName evidence="2">Uncharacterized protein</fullName>
    </submittedName>
</protein>
<dbReference type="AlphaFoldDB" id="A0A4S8LZG4"/>
<organism evidence="2 3">
    <name type="scientific">Dendrothele bispora (strain CBS 962.96)</name>
    <dbReference type="NCBI Taxonomy" id="1314807"/>
    <lineage>
        <taxon>Eukaryota</taxon>
        <taxon>Fungi</taxon>
        <taxon>Dikarya</taxon>
        <taxon>Basidiomycota</taxon>
        <taxon>Agaricomycotina</taxon>
        <taxon>Agaricomycetes</taxon>
        <taxon>Agaricomycetidae</taxon>
        <taxon>Agaricales</taxon>
        <taxon>Agaricales incertae sedis</taxon>
        <taxon>Dendrothele</taxon>
    </lineage>
</organism>
<feature type="signal peptide" evidence="1">
    <location>
        <begin position="1"/>
        <end position="27"/>
    </location>
</feature>
<dbReference type="Proteomes" id="UP000297245">
    <property type="component" value="Unassembled WGS sequence"/>
</dbReference>
<evidence type="ECO:0000313" key="3">
    <source>
        <dbReference type="Proteomes" id="UP000297245"/>
    </source>
</evidence>
<proteinExistence type="predicted"/>
<sequence>MQKPTKYLKIPLLLFFVMFCLLKKCSGYQINPPRSNRAYTHHAPSVSSVQLPFGPHGHSHCVVPEDIHSTTVIGSTNASTVLPYIPGKYPSGNYMTAKGNLILFAPRNPASNRLFHVW</sequence>